<name>A0A1T4LR53_9ENTE</name>
<gene>
    <name evidence="3" type="ORF">SAMN02745116_00771</name>
</gene>
<dbReference type="AlphaFoldDB" id="A0A1T4LR53"/>
<accession>A0A1T4LR53</accession>
<dbReference type="Pfam" id="PF02604">
    <property type="entry name" value="PhdYeFM_antitox"/>
    <property type="match status" value="1"/>
</dbReference>
<evidence type="ECO:0000313" key="3">
    <source>
        <dbReference type="EMBL" id="SJZ57210.1"/>
    </source>
</evidence>
<dbReference type="STRING" id="263852.SAMN02745116_00771"/>
<dbReference type="InterPro" id="IPR006442">
    <property type="entry name" value="Antitoxin_Phd/YefM"/>
</dbReference>
<evidence type="ECO:0000256" key="2">
    <source>
        <dbReference type="RuleBase" id="RU362080"/>
    </source>
</evidence>
<keyword evidence="4" id="KW-1185">Reference proteome</keyword>
<dbReference type="EMBL" id="FUXI01000006">
    <property type="protein sequence ID" value="SJZ57210.1"/>
    <property type="molecule type" value="Genomic_DNA"/>
</dbReference>
<dbReference type="InterPro" id="IPR036165">
    <property type="entry name" value="YefM-like_sf"/>
</dbReference>
<dbReference type="NCBIfam" id="TIGR01552">
    <property type="entry name" value="phd_fam"/>
    <property type="match status" value="1"/>
</dbReference>
<evidence type="ECO:0000313" key="4">
    <source>
        <dbReference type="Proteomes" id="UP000190328"/>
    </source>
</evidence>
<dbReference type="RefSeq" id="WP_078806723.1">
    <property type="nucleotide sequence ID" value="NZ_FUXI01000006.1"/>
</dbReference>
<dbReference type="PANTHER" id="PTHR33713:SF6">
    <property type="entry name" value="ANTITOXIN YEFM"/>
    <property type="match status" value="1"/>
</dbReference>
<proteinExistence type="inferred from homology"/>
<dbReference type="PANTHER" id="PTHR33713">
    <property type="entry name" value="ANTITOXIN YAFN-RELATED"/>
    <property type="match status" value="1"/>
</dbReference>
<reference evidence="3 4" key="1">
    <citation type="submission" date="2017-02" db="EMBL/GenBank/DDBJ databases">
        <authorList>
            <person name="Peterson S.W."/>
        </authorList>
    </citation>
    <scope>NUCLEOTIDE SEQUENCE [LARGE SCALE GENOMIC DNA]</scope>
    <source>
        <strain evidence="3 4">ATCC BAA-1030</strain>
    </source>
</reference>
<protein>
    <recommendedName>
        <fullName evidence="2">Antitoxin</fullName>
    </recommendedName>
</protein>
<dbReference type="Proteomes" id="UP000190328">
    <property type="component" value="Unassembled WGS sequence"/>
</dbReference>
<dbReference type="InterPro" id="IPR051405">
    <property type="entry name" value="phD/YefM_antitoxin"/>
</dbReference>
<dbReference type="OrthoDB" id="9802003at2"/>
<comment type="function">
    <text evidence="2">Antitoxin component of a type II toxin-antitoxin (TA) system.</text>
</comment>
<dbReference type="SUPFAM" id="SSF143120">
    <property type="entry name" value="YefM-like"/>
    <property type="match status" value="1"/>
</dbReference>
<evidence type="ECO:0000256" key="1">
    <source>
        <dbReference type="ARBA" id="ARBA00009981"/>
    </source>
</evidence>
<dbReference type="Gene3D" id="3.40.1620.10">
    <property type="entry name" value="YefM-like domain"/>
    <property type="match status" value="1"/>
</dbReference>
<comment type="similarity">
    <text evidence="1 2">Belongs to the phD/YefM antitoxin family.</text>
</comment>
<organism evidence="3 4">
    <name type="scientific">Pilibacter termitis</name>
    <dbReference type="NCBI Taxonomy" id="263852"/>
    <lineage>
        <taxon>Bacteria</taxon>
        <taxon>Bacillati</taxon>
        <taxon>Bacillota</taxon>
        <taxon>Bacilli</taxon>
        <taxon>Lactobacillales</taxon>
        <taxon>Enterococcaceae</taxon>
        <taxon>Pilibacter</taxon>
    </lineage>
</organism>
<sequence>MEAVVYSNFRNKMKAYFRQVNENMEPLIVVNKNPDENVVVVSKAEWDSLQETLYVMSNPYLSDKIMKGMEQVRLGKTANHDLIEVEDE</sequence>